<feature type="transmembrane region" description="Helical" evidence="1">
    <location>
        <begin position="48"/>
        <end position="66"/>
    </location>
</feature>
<dbReference type="EMBL" id="JAYMYS010000005">
    <property type="protein sequence ID" value="KAK7393438.1"/>
    <property type="molecule type" value="Genomic_DNA"/>
</dbReference>
<proteinExistence type="predicted"/>
<evidence type="ECO:0000313" key="3">
    <source>
        <dbReference type="Proteomes" id="UP001386955"/>
    </source>
</evidence>
<evidence type="ECO:0000256" key="1">
    <source>
        <dbReference type="SAM" id="Phobius"/>
    </source>
</evidence>
<keyword evidence="1" id="KW-1133">Transmembrane helix</keyword>
<organism evidence="2 3">
    <name type="scientific">Psophocarpus tetragonolobus</name>
    <name type="common">Winged bean</name>
    <name type="synonym">Dolichos tetragonolobus</name>
    <dbReference type="NCBI Taxonomy" id="3891"/>
    <lineage>
        <taxon>Eukaryota</taxon>
        <taxon>Viridiplantae</taxon>
        <taxon>Streptophyta</taxon>
        <taxon>Embryophyta</taxon>
        <taxon>Tracheophyta</taxon>
        <taxon>Spermatophyta</taxon>
        <taxon>Magnoliopsida</taxon>
        <taxon>eudicotyledons</taxon>
        <taxon>Gunneridae</taxon>
        <taxon>Pentapetalae</taxon>
        <taxon>rosids</taxon>
        <taxon>fabids</taxon>
        <taxon>Fabales</taxon>
        <taxon>Fabaceae</taxon>
        <taxon>Papilionoideae</taxon>
        <taxon>50 kb inversion clade</taxon>
        <taxon>NPAAA clade</taxon>
        <taxon>indigoferoid/millettioid clade</taxon>
        <taxon>Phaseoleae</taxon>
        <taxon>Psophocarpus</taxon>
    </lineage>
</organism>
<accession>A0AAN9SG52</accession>
<name>A0AAN9SG52_PSOTE</name>
<dbReference type="Proteomes" id="UP001386955">
    <property type="component" value="Unassembled WGS sequence"/>
</dbReference>
<gene>
    <name evidence="2" type="ORF">VNO78_21994</name>
</gene>
<feature type="transmembrane region" description="Helical" evidence="1">
    <location>
        <begin position="87"/>
        <end position="104"/>
    </location>
</feature>
<keyword evidence="1" id="KW-0812">Transmembrane</keyword>
<keyword evidence="3" id="KW-1185">Reference proteome</keyword>
<reference evidence="2 3" key="1">
    <citation type="submission" date="2024-01" db="EMBL/GenBank/DDBJ databases">
        <title>The genomes of 5 underutilized Papilionoideae crops provide insights into root nodulation and disease resistanc.</title>
        <authorList>
            <person name="Jiang F."/>
        </authorList>
    </citation>
    <scope>NUCLEOTIDE SEQUENCE [LARGE SCALE GENOMIC DNA]</scope>
    <source>
        <strain evidence="2">DUOXIRENSHENG_FW03</strain>
        <tissue evidence="2">Leaves</tissue>
    </source>
</reference>
<sequence>MIPLLELAGSPNISGVVGLQRQSDVACFDAQGHASSSIEASVKTLAELSLSIIIIIISSLPFYLCIREYDKTCMAYSNDFDRMNKRRIIFMVLLMIFTIMVVFSERGTSCRPLKDEQSSGEFRGLLLQLLPIGPVKRSGPDPTRP</sequence>
<keyword evidence="1" id="KW-0472">Membrane</keyword>
<comment type="caution">
    <text evidence="2">The sequence shown here is derived from an EMBL/GenBank/DDBJ whole genome shotgun (WGS) entry which is preliminary data.</text>
</comment>
<evidence type="ECO:0000313" key="2">
    <source>
        <dbReference type="EMBL" id="KAK7393438.1"/>
    </source>
</evidence>
<protein>
    <submittedName>
        <fullName evidence="2">Uncharacterized protein</fullName>
    </submittedName>
</protein>
<dbReference type="AlphaFoldDB" id="A0AAN9SG52"/>